<evidence type="ECO:0000256" key="10">
    <source>
        <dbReference type="RuleBase" id="RU367043"/>
    </source>
</evidence>
<dbReference type="GO" id="GO:0042719">
    <property type="term" value="C:mitochondrial intermembrane space chaperone complex"/>
    <property type="evidence" value="ECO:0007669"/>
    <property type="project" value="UniProtKB-ARBA"/>
</dbReference>
<comment type="similarity">
    <text evidence="1 10">Belongs to the small Tim family.</text>
</comment>
<dbReference type="InterPro" id="IPR004217">
    <property type="entry name" value="Tim10-like"/>
</dbReference>
<proteinExistence type="evidence at transcript level"/>
<name>C1BRE1_CALRO</name>
<evidence type="ECO:0000256" key="9">
    <source>
        <dbReference type="ARBA" id="ARBA00023186"/>
    </source>
</evidence>
<gene>
    <name evidence="12" type="primary">TIM13</name>
</gene>
<dbReference type="GO" id="GO:0015031">
    <property type="term" value="P:protein transport"/>
    <property type="evidence" value="ECO:0007669"/>
    <property type="project" value="UniProtKB-KW"/>
</dbReference>
<dbReference type="FunFam" id="1.10.287.810:FF:000001">
    <property type="entry name" value="mitochondrial import inner membrane translocase subunit TIM13"/>
    <property type="match status" value="1"/>
</dbReference>
<comment type="domain">
    <text evidence="10">The twin CX3C motif contains 4 conserved Cys residues that form 2 disulfide bonds in the mitochondrial intermembrane space.</text>
</comment>
<reference evidence="12" key="1">
    <citation type="submission" date="2009-03" db="EMBL/GenBank/DDBJ databases">
        <title>Caligus rogercresseyi ESTs and full-length cDNAs.</title>
        <authorList>
            <person name="Yasuike M."/>
            <person name="von Schalburg K."/>
            <person name="Cooper G."/>
            <person name="Leong J."/>
            <person name="Jones S.R.M."/>
            <person name="Koop B.F."/>
        </authorList>
    </citation>
    <scope>NUCLEOTIDE SEQUENCE</scope>
    <source>
        <tissue evidence="12">Whole tissue</tissue>
    </source>
</reference>
<evidence type="ECO:0000313" key="12">
    <source>
        <dbReference type="EMBL" id="ACO11594.1"/>
    </source>
</evidence>
<keyword evidence="5 10" id="KW-0653">Protein transport</keyword>
<dbReference type="GO" id="GO:0045039">
    <property type="term" value="P:protein insertion into mitochondrial inner membrane"/>
    <property type="evidence" value="ECO:0007669"/>
    <property type="project" value="UniProtKB-ARBA"/>
</dbReference>
<feature type="domain" description="Tim10-like" evidence="11">
    <location>
        <begin position="20"/>
        <end position="80"/>
    </location>
</feature>
<evidence type="ECO:0000256" key="7">
    <source>
        <dbReference type="ARBA" id="ARBA00023128"/>
    </source>
</evidence>
<dbReference type="AlphaFoldDB" id="C1BRE1"/>
<keyword evidence="10" id="KW-0999">Mitochondrion inner membrane</keyword>
<evidence type="ECO:0000256" key="4">
    <source>
        <dbReference type="ARBA" id="ARBA00022833"/>
    </source>
</evidence>
<evidence type="ECO:0000256" key="3">
    <source>
        <dbReference type="ARBA" id="ARBA00022723"/>
    </source>
</evidence>
<evidence type="ECO:0000256" key="6">
    <source>
        <dbReference type="ARBA" id="ARBA00023010"/>
    </source>
</evidence>
<evidence type="ECO:0000256" key="2">
    <source>
        <dbReference type="ARBA" id="ARBA00022448"/>
    </source>
</evidence>
<organism evidence="12">
    <name type="scientific">Caligus rogercresseyi</name>
    <name type="common">Sea louse</name>
    <dbReference type="NCBI Taxonomy" id="217165"/>
    <lineage>
        <taxon>Eukaryota</taxon>
        <taxon>Metazoa</taxon>
        <taxon>Ecdysozoa</taxon>
        <taxon>Arthropoda</taxon>
        <taxon>Crustacea</taxon>
        <taxon>Multicrustacea</taxon>
        <taxon>Hexanauplia</taxon>
        <taxon>Copepoda</taxon>
        <taxon>Siphonostomatoida</taxon>
        <taxon>Caligidae</taxon>
        <taxon>Caligus</taxon>
    </lineage>
</organism>
<keyword evidence="4" id="KW-0862">Zinc</keyword>
<evidence type="ECO:0000256" key="5">
    <source>
        <dbReference type="ARBA" id="ARBA00022927"/>
    </source>
</evidence>
<evidence type="ECO:0000256" key="1">
    <source>
        <dbReference type="ARBA" id="ARBA00006720"/>
    </source>
</evidence>
<keyword evidence="9 10" id="KW-0143">Chaperone</keyword>
<sequence length="90" mass="10063">MDPEALNKLTPEQKSEIIQTVKTQAALANMQMLLTQVTDKCFPKCISSPSTSLSSSEQKCLSMCMDRYMDSFNVVSRAYTNKLKSEAAFQ</sequence>
<comment type="subunit">
    <text evidence="10">Heterohexamer.</text>
</comment>
<comment type="subcellular location">
    <subcellularLocation>
        <location evidence="10">Mitochondrion inner membrane</location>
        <topology evidence="10">Peripheral membrane protein</topology>
        <orientation evidence="10">Intermembrane side</orientation>
    </subcellularLocation>
</comment>
<dbReference type="Gene3D" id="1.10.287.810">
    <property type="entry name" value="Mitochondrial import inner membrane translocase subunit tim13 like domains"/>
    <property type="match status" value="1"/>
</dbReference>
<accession>C1BRE1</accession>
<keyword evidence="6 10" id="KW-0811">Translocation</keyword>
<dbReference type="EMBL" id="BT077170">
    <property type="protein sequence ID" value="ACO11594.1"/>
    <property type="molecule type" value="mRNA"/>
</dbReference>
<dbReference type="Pfam" id="PF02953">
    <property type="entry name" value="zf-Tim10_DDP"/>
    <property type="match status" value="1"/>
</dbReference>
<dbReference type="GO" id="GO:0046872">
    <property type="term" value="F:metal ion binding"/>
    <property type="evidence" value="ECO:0007669"/>
    <property type="project" value="UniProtKB-KW"/>
</dbReference>
<protein>
    <recommendedName>
        <fullName evidence="10">Mitochondrial import inner membrane translocase subunit</fullName>
    </recommendedName>
</protein>
<keyword evidence="7 10" id="KW-0496">Mitochondrion</keyword>
<keyword evidence="2 10" id="KW-0813">Transport</keyword>
<keyword evidence="3" id="KW-0479">Metal-binding</keyword>
<evidence type="ECO:0000256" key="8">
    <source>
        <dbReference type="ARBA" id="ARBA00023157"/>
    </source>
</evidence>
<keyword evidence="10" id="KW-0472">Membrane</keyword>
<dbReference type="GO" id="GO:0005743">
    <property type="term" value="C:mitochondrial inner membrane"/>
    <property type="evidence" value="ECO:0007669"/>
    <property type="project" value="UniProtKB-SubCell"/>
</dbReference>
<dbReference type="SUPFAM" id="SSF144122">
    <property type="entry name" value="Tim10-like"/>
    <property type="match status" value="1"/>
</dbReference>
<evidence type="ECO:0000259" key="11">
    <source>
        <dbReference type="Pfam" id="PF02953"/>
    </source>
</evidence>
<keyword evidence="8 10" id="KW-1015">Disulfide bond</keyword>
<dbReference type="InterPro" id="IPR035427">
    <property type="entry name" value="Tim10-like_dom_sf"/>
</dbReference>
<comment type="function">
    <text evidence="10">Mitochondrial intermembrane chaperone that participates in the import and insertion of some multi-pass transmembrane proteins into the mitochondrial inner membrane. Also required for the transfer of beta-barrel precursors from the TOM complex to the sorting and assembly machinery (SAM complex) of the outer membrane. Acts as a chaperone-like protein that protects the hydrophobic precursors from aggregation and guide them through the mitochondrial intermembrane space.</text>
</comment>